<feature type="binding site" evidence="12">
    <location>
        <position position="83"/>
    </location>
    <ligand>
        <name>substrate</name>
    </ligand>
</feature>
<feature type="domain" description="Aspartate/glutamate/uridylate kinase" evidence="15">
    <location>
        <begin position="13"/>
        <end position="240"/>
    </location>
</feature>
<dbReference type="CDD" id="cd04261">
    <property type="entry name" value="AAK_AKii-LysC-BS"/>
    <property type="match status" value="1"/>
</dbReference>
<keyword evidence="7 12" id="KW-0547">Nucleotide-binding</keyword>
<sequence>MLIEFLNTSMTDLIVQKFGGTSVANLDRIEKIAEIIKSSAEINNVVVVISAMAGETDRLFSLGQKYFNQDNIREMDALLSTGEVVSSSLLAMCLSSLGLKAKSFNASQLKLMTKKDSSNKFATILSIDTALIKNEIAHGVIPIITGFQGVDEKGDFTTLGRGGSDTTAVAVAAELKAKECQIYTDVKGVFSADPNKVNDARVLEYVTSEEMLELSGQGAKVLALRSVELGHKYKVPIKVLSSFEQSQGTKIIYNEPTDMEQSVVTSITSEPNQAKFTIYGGKSGNDFSSSVLNLMAQKNIFVDVIVMNYELNGAIDFSFTVQQGNSVEVESILKENKGQLFDDYISESDLSKISVVGVGMRSQTGVASRVFSCLEGSKTSLKLVSTSEIKITLVLESSLEKTTVESLHREFFK</sequence>
<evidence type="ECO:0000256" key="14">
    <source>
        <dbReference type="RuleBase" id="RU004249"/>
    </source>
</evidence>
<dbReference type="GO" id="GO:0009090">
    <property type="term" value="P:homoserine biosynthetic process"/>
    <property type="evidence" value="ECO:0007669"/>
    <property type="project" value="TreeGrafter"/>
</dbReference>
<feature type="binding site" evidence="12">
    <location>
        <begin position="184"/>
        <end position="185"/>
    </location>
    <ligand>
        <name>ATP</name>
        <dbReference type="ChEBI" id="CHEBI:30616"/>
    </ligand>
</feature>
<evidence type="ECO:0000256" key="8">
    <source>
        <dbReference type="ARBA" id="ARBA00022777"/>
    </source>
</evidence>
<evidence type="ECO:0000256" key="2">
    <source>
        <dbReference type="ARBA" id="ARBA00004986"/>
    </source>
</evidence>
<dbReference type="InterPro" id="IPR001341">
    <property type="entry name" value="Asp_kinase"/>
</dbReference>
<evidence type="ECO:0000259" key="15">
    <source>
        <dbReference type="Pfam" id="PF00696"/>
    </source>
</evidence>
<dbReference type="UniPathway" id="UPA00051">
    <property type="reaction ID" value="UER00462"/>
</dbReference>
<evidence type="ECO:0000256" key="3">
    <source>
        <dbReference type="ARBA" id="ARBA00005139"/>
    </source>
</evidence>
<keyword evidence="8 13" id="KW-0418">Kinase</keyword>
<dbReference type="Pfam" id="PF22468">
    <property type="entry name" value="ACT_9"/>
    <property type="match status" value="1"/>
</dbReference>
<dbReference type="NCBIfam" id="NF005154">
    <property type="entry name" value="PRK06635.1-2"/>
    <property type="match status" value="1"/>
</dbReference>
<dbReference type="UniPathway" id="UPA00034">
    <property type="reaction ID" value="UER00015"/>
</dbReference>
<dbReference type="GO" id="GO:0009089">
    <property type="term" value="P:lysine biosynthetic process via diaminopimelate"/>
    <property type="evidence" value="ECO:0007669"/>
    <property type="project" value="UniProtKB-UniPathway"/>
</dbReference>
<dbReference type="EMBL" id="QOPD01000003">
    <property type="protein sequence ID" value="RCL38431.1"/>
    <property type="molecule type" value="Genomic_DNA"/>
</dbReference>
<dbReference type="InterPro" id="IPR036393">
    <property type="entry name" value="AceGlu_kinase-like_sf"/>
</dbReference>
<dbReference type="SUPFAM" id="SSF55021">
    <property type="entry name" value="ACT-like"/>
    <property type="match status" value="2"/>
</dbReference>
<dbReference type="NCBIfam" id="NF005155">
    <property type="entry name" value="PRK06635.1-4"/>
    <property type="match status" value="1"/>
</dbReference>
<dbReference type="PIRSF" id="PIRSF000726">
    <property type="entry name" value="Asp_kin"/>
    <property type="match status" value="1"/>
</dbReference>
<evidence type="ECO:0000256" key="10">
    <source>
        <dbReference type="ARBA" id="ARBA00023154"/>
    </source>
</evidence>
<evidence type="ECO:0000259" key="16">
    <source>
        <dbReference type="Pfam" id="PF22468"/>
    </source>
</evidence>
<evidence type="ECO:0000313" key="18">
    <source>
        <dbReference type="Proteomes" id="UP000252147"/>
    </source>
</evidence>
<dbReference type="GO" id="GO:0009088">
    <property type="term" value="P:threonine biosynthetic process"/>
    <property type="evidence" value="ECO:0007669"/>
    <property type="project" value="UniProtKB-UniPathway"/>
</dbReference>
<dbReference type="EC" id="2.7.2.4" evidence="13"/>
<dbReference type="PANTHER" id="PTHR21499:SF3">
    <property type="entry name" value="ASPARTOKINASE"/>
    <property type="match status" value="1"/>
</dbReference>
<dbReference type="GO" id="GO:0005524">
    <property type="term" value="F:ATP binding"/>
    <property type="evidence" value="ECO:0007669"/>
    <property type="project" value="UniProtKB-KW"/>
</dbReference>
<dbReference type="PROSITE" id="PS00324">
    <property type="entry name" value="ASPARTOKINASE"/>
    <property type="match status" value="1"/>
</dbReference>
<dbReference type="Gene3D" id="3.40.1160.10">
    <property type="entry name" value="Acetylglutamate kinase-like"/>
    <property type="match status" value="1"/>
</dbReference>
<dbReference type="InterPro" id="IPR005260">
    <property type="entry name" value="Asp_kin_monofn"/>
</dbReference>
<organism evidence="17 18">
    <name type="scientific">SAR86 cluster bacterium</name>
    <dbReference type="NCBI Taxonomy" id="2030880"/>
    <lineage>
        <taxon>Bacteria</taxon>
        <taxon>Pseudomonadati</taxon>
        <taxon>Pseudomonadota</taxon>
        <taxon>Gammaproteobacteria</taxon>
        <taxon>SAR86 cluster</taxon>
    </lineage>
</organism>
<evidence type="ECO:0000256" key="11">
    <source>
        <dbReference type="ARBA" id="ARBA00047872"/>
    </source>
</evidence>
<evidence type="ECO:0000256" key="9">
    <source>
        <dbReference type="ARBA" id="ARBA00022840"/>
    </source>
</evidence>
<protein>
    <recommendedName>
        <fullName evidence="13">Aspartokinase</fullName>
        <ecNumber evidence="13">2.7.2.4</ecNumber>
    </recommendedName>
</protein>
<dbReference type="InterPro" id="IPR054352">
    <property type="entry name" value="ACT_Aspartokinase"/>
</dbReference>
<comment type="catalytic activity">
    <reaction evidence="11 13">
        <text>L-aspartate + ATP = 4-phospho-L-aspartate + ADP</text>
        <dbReference type="Rhea" id="RHEA:23776"/>
        <dbReference type="ChEBI" id="CHEBI:29991"/>
        <dbReference type="ChEBI" id="CHEBI:30616"/>
        <dbReference type="ChEBI" id="CHEBI:57535"/>
        <dbReference type="ChEBI" id="CHEBI:456216"/>
        <dbReference type="EC" id="2.7.2.4"/>
    </reaction>
</comment>
<dbReference type="NCBIfam" id="TIGR00657">
    <property type="entry name" value="asp_kinases"/>
    <property type="match status" value="1"/>
</dbReference>
<dbReference type="InterPro" id="IPR045865">
    <property type="entry name" value="ACT-like_dom_sf"/>
</dbReference>
<dbReference type="Pfam" id="PF00696">
    <property type="entry name" value="AA_kinase"/>
    <property type="match status" value="1"/>
</dbReference>
<dbReference type="PANTHER" id="PTHR21499">
    <property type="entry name" value="ASPARTATE KINASE"/>
    <property type="match status" value="1"/>
</dbReference>
<keyword evidence="5 14" id="KW-0028">Amino-acid biosynthesis</keyword>
<accession>A0A368BMF1</accession>
<dbReference type="GO" id="GO:0004072">
    <property type="term" value="F:aspartate kinase activity"/>
    <property type="evidence" value="ECO:0007669"/>
    <property type="project" value="UniProtKB-EC"/>
</dbReference>
<dbReference type="UniPathway" id="UPA00050">
    <property type="reaction ID" value="UER00461"/>
</dbReference>
<keyword evidence="10" id="KW-0457">Lysine biosynthesis</keyword>
<evidence type="ECO:0000313" key="17">
    <source>
        <dbReference type="EMBL" id="RCL38431.1"/>
    </source>
</evidence>
<comment type="pathway">
    <text evidence="3 14">Amino-acid biosynthesis; L-threonine biosynthesis; L-threonine from L-aspartate: step 1/5.</text>
</comment>
<evidence type="ECO:0000256" key="12">
    <source>
        <dbReference type="PIRSR" id="PIRSR000726-1"/>
    </source>
</evidence>
<dbReference type="GO" id="GO:0005829">
    <property type="term" value="C:cytosol"/>
    <property type="evidence" value="ECO:0007669"/>
    <property type="project" value="TreeGrafter"/>
</dbReference>
<name>A0A368BMF1_9GAMM</name>
<gene>
    <name evidence="17" type="ORF">DBW97_02710</name>
</gene>
<evidence type="ECO:0000256" key="6">
    <source>
        <dbReference type="ARBA" id="ARBA00022679"/>
    </source>
</evidence>
<dbReference type="SUPFAM" id="SSF53633">
    <property type="entry name" value="Carbamate kinase-like"/>
    <property type="match status" value="1"/>
</dbReference>
<dbReference type="InterPro" id="IPR041740">
    <property type="entry name" value="AKii-LysC-BS"/>
</dbReference>
<evidence type="ECO:0000256" key="1">
    <source>
        <dbReference type="ARBA" id="ARBA00004766"/>
    </source>
</evidence>
<reference evidence="17 18" key="1">
    <citation type="journal article" date="2018" name="Microbiome">
        <title>Fine metagenomic profile of the Mediterranean stratified and mixed water columns revealed by assembly and recruitment.</title>
        <authorList>
            <person name="Haro-Moreno J.M."/>
            <person name="Lopez-Perez M."/>
            <person name="De La Torre J.R."/>
            <person name="Picazo A."/>
            <person name="Camacho A."/>
            <person name="Rodriguez-Valera F."/>
        </authorList>
    </citation>
    <scope>NUCLEOTIDE SEQUENCE [LARGE SCALE GENOMIC DNA]</scope>
    <source>
        <strain evidence="17">MED-G83</strain>
    </source>
</reference>
<keyword evidence="9 12" id="KW-0067">ATP-binding</keyword>
<dbReference type="AlphaFoldDB" id="A0A368BMF1"/>
<feature type="binding site" evidence="12">
    <location>
        <position position="56"/>
    </location>
    <ligand>
        <name>substrate</name>
    </ligand>
</feature>
<dbReference type="Gene3D" id="3.30.2130.10">
    <property type="entry name" value="VC0802-like"/>
    <property type="match status" value="1"/>
</dbReference>
<feature type="binding site" evidence="12">
    <location>
        <begin position="220"/>
        <end position="221"/>
    </location>
    <ligand>
        <name>ATP</name>
        <dbReference type="ChEBI" id="CHEBI:30616"/>
    </ligand>
</feature>
<keyword evidence="6 13" id="KW-0808">Transferase</keyword>
<proteinExistence type="inferred from homology"/>
<comment type="pathway">
    <text evidence="2 14">Amino-acid biosynthesis; L-methionine biosynthesis via de novo pathway; L-homoserine from L-aspartate: step 1/3.</text>
</comment>
<feature type="domain" description="Aspartokinase ACT" evidence="16">
    <location>
        <begin position="353"/>
        <end position="411"/>
    </location>
</feature>
<evidence type="ECO:0000256" key="7">
    <source>
        <dbReference type="ARBA" id="ARBA00022741"/>
    </source>
</evidence>
<evidence type="ECO:0000256" key="5">
    <source>
        <dbReference type="ARBA" id="ARBA00022605"/>
    </source>
</evidence>
<evidence type="ECO:0000256" key="4">
    <source>
        <dbReference type="ARBA" id="ARBA00010122"/>
    </source>
</evidence>
<dbReference type="Proteomes" id="UP000252147">
    <property type="component" value="Unassembled WGS sequence"/>
</dbReference>
<comment type="caution">
    <text evidence="17">The sequence shown here is derived from an EMBL/GenBank/DDBJ whole genome shotgun (WGS) entry which is preliminary data.</text>
</comment>
<evidence type="ECO:0000256" key="13">
    <source>
        <dbReference type="RuleBase" id="RU003448"/>
    </source>
</evidence>
<dbReference type="InterPro" id="IPR001048">
    <property type="entry name" value="Asp/Glu/Uridylate_kinase"/>
</dbReference>
<comment type="similarity">
    <text evidence="4 13">Belongs to the aspartokinase family.</text>
</comment>
<comment type="pathway">
    <text evidence="1 14">Amino-acid biosynthesis; L-lysine biosynthesis via DAP pathway; (S)-tetrahydrodipicolinate from L-aspartate: step 1/4.</text>
</comment>
<feature type="binding site" evidence="12">
    <location>
        <begin position="17"/>
        <end position="20"/>
    </location>
    <ligand>
        <name>ATP</name>
        <dbReference type="ChEBI" id="CHEBI:30616"/>
    </ligand>
</feature>
<dbReference type="InterPro" id="IPR018042">
    <property type="entry name" value="Aspartate_kinase_CS"/>
</dbReference>